<reference evidence="1 2" key="1">
    <citation type="submission" date="2018-06" db="EMBL/GenBank/DDBJ databases">
        <authorList>
            <consortium name="Pathogen Informatics"/>
            <person name="Doyle S."/>
        </authorList>
    </citation>
    <scope>NUCLEOTIDE SEQUENCE [LARGE SCALE GENOMIC DNA]</scope>
    <source>
        <strain evidence="2">NCTC 11391</strain>
    </source>
</reference>
<dbReference type="AlphaFoldDB" id="A0A380JC21"/>
<proteinExistence type="predicted"/>
<dbReference type="RefSeq" id="WP_002998687.1">
    <property type="nucleotide sequence ID" value="NZ_UHFA01000002.1"/>
</dbReference>
<sequence length="258" mass="29884">MGNLKYVVQENSVLVSYLGRKRRIALPKHHSVENLIHFICVNTDKVFGINQGQTEQFSTYKNGRQIFRISKKNEKSLKRYFPSVKPLSKKERYLLKQTLPLLSYLKGSYYIEVDDFMMLHQFREGISIYHVLDTAKTEFKLPTTNKFLDINILKNIYFSNLIESIDIINSQGQFMLKIFSPEKQIYSFEDTNIDGLIFKAIKGLMESKLSYSSIGIGRSKVESYEDFLNKQGNGSASVYCQDSLAQHLGLVLTKEWEK</sequence>
<gene>
    <name evidence="1" type="ORF">NCTC11391_00169</name>
</gene>
<organism evidence="1 2">
    <name type="scientific">Streptococcus downei MFe28</name>
    <dbReference type="NCBI Taxonomy" id="764290"/>
    <lineage>
        <taxon>Bacteria</taxon>
        <taxon>Bacillati</taxon>
        <taxon>Bacillota</taxon>
        <taxon>Bacilli</taxon>
        <taxon>Lactobacillales</taxon>
        <taxon>Streptococcaceae</taxon>
        <taxon>Streptococcus</taxon>
    </lineage>
</organism>
<keyword evidence="2" id="KW-1185">Reference proteome</keyword>
<evidence type="ECO:0000313" key="1">
    <source>
        <dbReference type="EMBL" id="SUN35194.1"/>
    </source>
</evidence>
<dbReference type="OrthoDB" id="9917856at2"/>
<dbReference type="EMBL" id="UHFA01000002">
    <property type="protein sequence ID" value="SUN35194.1"/>
    <property type="molecule type" value="Genomic_DNA"/>
</dbReference>
<dbReference type="Proteomes" id="UP000254082">
    <property type="component" value="Unassembled WGS sequence"/>
</dbReference>
<protein>
    <submittedName>
        <fullName evidence="1">Uncharacterized protein</fullName>
    </submittedName>
</protein>
<evidence type="ECO:0000313" key="2">
    <source>
        <dbReference type="Proteomes" id="UP000254082"/>
    </source>
</evidence>
<accession>A0A380JC21</accession>
<name>A0A380JC21_STRDO</name>